<dbReference type="AlphaFoldDB" id="A0A5K1JVP0"/>
<gene>
    <name evidence="1" type="primary">Q4WJH3</name>
</gene>
<proteinExistence type="predicted"/>
<protein>
    <submittedName>
        <fullName evidence="1">Ubiquitin ligase complex F-box protein GRR1, putative</fullName>
    </submittedName>
</protein>
<accession>A0A5K1JVP0</accession>
<dbReference type="InterPro" id="IPR054208">
    <property type="entry name" value="DUF6914"/>
</dbReference>
<keyword evidence="1" id="KW-0436">Ligase</keyword>
<sequence length="188" mass="20554">MSTPARREKPLKIDPTPHYPHIVLALNLIDTNPPLFHWLLFVPKPGQGDSKVQHGIKVHAVQDYSSGQSAVTWAFEAAPFTLATSGSVTAAAVIGHLKDKTEEQLVNVLATIPMVVPAVDIARENVFDCRVWIREALRRLHGAGFIHCPDVDALEAEMWGYGRPAAGAVEDETFKLAKLVTARNSCTL</sequence>
<evidence type="ECO:0000313" key="1">
    <source>
        <dbReference type="EMBL" id="VWO96038.1"/>
    </source>
</evidence>
<organism evidence="1">
    <name type="scientific">Ganoderma boninense</name>
    <dbReference type="NCBI Taxonomy" id="34458"/>
    <lineage>
        <taxon>Eukaryota</taxon>
        <taxon>Fungi</taxon>
        <taxon>Dikarya</taxon>
        <taxon>Basidiomycota</taxon>
        <taxon>Agaricomycotina</taxon>
        <taxon>Agaricomycetes</taxon>
        <taxon>Polyporales</taxon>
        <taxon>Polyporaceae</taxon>
        <taxon>Ganoderma</taxon>
    </lineage>
</organism>
<dbReference type="EMBL" id="LR725316">
    <property type="protein sequence ID" value="VWO96038.1"/>
    <property type="molecule type" value="Genomic_DNA"/>
</dbReference>
<dbReference type="Pfam" id="PF21858">
    <property type="entry name" value="DUF6914"/>
    <property type="match status" value="1"/>
</dbReference>
<reference evidence="1" key="1">
    <citation type="submission" date="2019-10" db="EMBL/GenBank/DDBJ databases">
        <authorList>
            <person name="Nor Muhammad N."/>
        </authorList>
    </citation>
    <scope>NUCLEOTIDE SEQUENCE</scope>
</reference>
<dbReference type="GO" id="GO:0016874">
    <property type="term" value="F:ligase activity"/>
    <property type="evidence" value="ECO:0007669"/>
    <property type="project" value="UniProtKB-KW"/>
</dbReference>
<name>A0A5K1JVP0_9APHY</name>